<reference evidence="8 9" key="1">
    <citation type="submission" date="2017-10" db="EMBL/GenBank/DDBJ databases">
        <title>Genomics of the genus Arcobacter.</title>
        <authorList>
            <person name="Perez-Cataluna A."/>
            <person name="Figueras M.J."/>
        </authorList>
    </citation>
    <scope>NUCLEOTIDE SEQUENCE [LARGE SCALE GENOMIC DNA]</scope>
    <source>
        <strain evidence="8 9">CECT 8993</strain>
    </source>
</reference>
<evidence type="ECO:0000256" key="5">
    <source>
        <dbReference type="SAM" id="Phobius"/>
    </source>
</evidence>
<dbReference type="InterPro" id="IPR003661">
    <property type="entry name" value="HisK_dim/P_dom"/>
</dbReference>
<dbReference type="EC" id="2.7.13.3" evidence="2"/>
<dbReference type="InterPro" id="IPR036097">
    <property type="entry name" value="HisK_dim/P_sf"/>
</dbReference>
<evidence type="ECO:0000256" key="2">
    <source>
        <dbReference type="ARBA" id="ARBA00012438"/>
    </source>
</evidence>
<evidence type="ECO:0000259" key="7">
    <source>
        <dbReference type="PROSITE" id="PS50112"/>
    </source>
</evidence>
<name>A0A4Q0YFS6_9BACT</name>
<dbReference type="InterPro" id="IPR003594">
    <property type="entry name" value="HATPase_dom"/>
</dbReference>
<dbReference type="Pfam" id="PF02518">
    <property type="entry name" value="HATPase_c"/>
    <property type="match status" value="1"/>
</dbReference>
<dbReference type="SMART" id="SM00387">
    <property type="entry name" value="HATPase_c"/>
    <property type="match status" value="1"/>
</dbReference>
<dbReference type="InterPro" id="IPR000014">
    <property type="entry name" value="PAS"/>
</dbReference>
<gene>
    <name evidence="8" type="ORF">CRV08_06225</name>
</gene>
<evidence type="ECO:0000259" key="6">
    <source>
        <dbReference type="PROSITE" id="PS50109"/>
    </source>
</evidence>
<dbReference type="PANTHER" id="PTHR43065:SF42">
    <property type="entry name" value="TWO-COMPONENT SENSOR PPRA"/>
    <property type="match status" value="1"/>
</dbReference>
<keyword evidence="8" id="KW-0808">Transferase</keyword>
<dbReference type="Gene3D" id="3.30.450.20">
    <property type="entry name" value="PAS domain"/>
    <property type="match status" value="2"/>
</dbReference>
<dbReference type="CDD" id="cd00082">
    <property type="entry name" value="HisKA"/>
    <property type="match status" value="1"/>
</dbReference>
<dbReference type="EMBL" id="PDKJ01000004">
    <property type="protein sequence ID" value="RXJ69025.1"/>
    <property type="molecule type" value="Genomic_DNA"/>
</dbReference>
<feature type="coiled-coil region" evidence="4">
    <location>
        <begin position="549"/>
        <end position="576"/>
    </location>
</feature>
<dbReference type="GO" id="GO:0000155">
    <property type="term" value="F:phosphorelay sensor kinase activity"/>
    <property type="evidence" value="ECO:0007669"/>
    <property type="project" value="InterPro"/>
</dbReference>
<feature type="transmembrane region" description="Helical" evidence="5">
    <location>
        <begin position="271"/>
        <end position="291"/>
    </location>
</feature>
<dbReference type="InterPro" id="IPR035965">
    <property type="entry name" value="PAS-like_dom_sf"/>
</dbReference>
<dbReference type="PROSITE" id="PS50112">
    <property type="entry name" value="PAS"/>
    <property type="match status" value="1"/>
</dbReference>
<evidence type="ECO:0000313" key="9">
    <source>
        <dbReference type="Proteomes" id="UP000290172"/>
    </source>
</evidence>
<evidence type="ECO:0000256" key="4">
    <source>
        <dbReference type="SAM" id="Coils"/>
    </source>
</evidence>
<keyword evidence="8" id="KW-0418">Kinase</keyword>
<dbReference type="SUPFAM" id="SSF47384">
    <property type="entry name" value="Homodimeric domain of signal transducing histidine kinase"/>
    <property type="match status" value="1"/>
</dbReference>
<feature type="domain" description="PAS" evidence="7">
    <location>
        <begin position="444"/>
        <end position="514"/>
    </location>
</feature>
<dbReference type="Pfam" id="PF00512">
    <property type="entry name" value="HisKA"/>
    <property type="match status" value="1"/>
</dbReference>
<dbReference type="RefSeq" id="WP_128980188.1">
    <property type="nucleotide sequence ID" value="NZ_PDKJ01000004.1"/>
</dbReference>
<dbReference type="SMART" id="SM00091">
    <property type="entry name" value="PAS"/>
    <property type="match status" value="2"/>
</dbReference>
<protein>
    <recommendedName>
        <fullName evidence="2">histidine kinase</fullName>
        <ecNumber evidence="2">2.7.13.3</ecNumber>
    </recommendedName>
</protein>
<dbReference type="Pfam" id="PF13426">
    <property type="entry name" value="PAS_9"/>
    <property type="match status" value="2"/>
</dbReference>
<dbReference type="Proteomes" id="UP000290172">
    <property type="component" value="Unassembled WGS sequence"/>
</dbReference>
<keyword evidence="5" id="KW-0472">Membrane</keyword>
<dbReference type="NCBIfam" id="TIGR00229">
    <property type="entry name" value="sensory_box"/>
    <property type="match status" value="2"/>
</dbReference>
<keyword evidence="5" id="KW-0812">Transmembrane</keyword>
<evidence type="ECO:0000256" key="1">
    <source>
        <dbReference type="ARBA" id="ARBA00000085"/>
    </source>
</evidence>
<feature type="domain" description="Histidine kinase" evidence="6">
    <location>
        <begin position="603"/>
        <end position="830"/>
    </location>
</feature>
<dbReference type="Gene3D" id="3.30.565.10">
    <property type="entry name" value="Histidine kinase-like ATPase, C-terminal domain"/>
    <property type="match status" value="1"/>
</dbReference>
<dbReference type="InterPro" id="IPR004358">
    <property type="entry name" value="Sig_transdc_His_kin-like_C"/>
</dbReference>
<comment type="catalytic activity">
    <reaction evidence="1">
        <text>ATP + protein L-histidine = ADP + protein N-phospho-L-histidine.</text>
        <dbReference type="EC" id="2.7.13.3"/>
    </reaction>
</comment>
<accession>A0A4Q0YFS6</accession>
<organism evidence="8 9">
    <name type="scientific">Halarcobacter ebronensis</name>
    <dbReference type="NCBI Taxonomy" id="1462615"/>
    <lineage>
        <taxon>Bacteria</taxon>
        <taxon>Pseudomonadati</taxon>
        <taxon>Campylobacterota</taxon>
        <taxon>Epsilonproteobacteria</taxon>
        <taxon>Campylobacterales</taxon>
        <taxon>Arcobacteraceae</taxon>
        <taxon>Halarcobacter</taxon>
    </lineage>
</organism>
<dbReference type="InterPro" id="IPR005467">
    <property type="entry name" value="His_kinase_dom"/>
</dbReference>
<keyword evidence="3" id="KW-0597">Phosphoprotein</keyword>
<dbReference type="PRINTS" id="PR00344">
    <property type="entry name" value="BCTRLSENSOR"/>
</dbReference>
<evidence type="ECO:0000313" key="8">
    <source>
        <dbReference type="EMBL" id="RXJ69025.1"/>
    </source>
</evidence>
<dbReference type="SUPFAM" id="SSF55874">
    <property type="entry name" value="ATPase domain of HSP90 chaperone/DNA topoisomerase II/histidine kinase"/>
    <property type="match status" value="1"/>
</dbReference>
<dbReference type="PROSITE" id="PS50109">
    <property type="entry name" value="HIS_KIN"/>
    <property type="match status" value="1"/>
</dbReference>
<dbReference type="AlphaFoldDB" id="A0A4Q0YFS6"/>
<dbReference type="SMART" id="SM00388">
    <property type="entry name" value="HisKA"/>
    <property type="match status" value="1"/>
</dbReference>
<keyword evidence="5" id="KW-1133">Transmembrane helix</keyword>
<evidence type="ECO:0000256" key="3">
    <source>
        <dbReference type="ARBA" id="ARBA00022553"/>
    </source>
</evidence>
<proteinExistence type="predicted"/>
<comment type="caution">
    <text evidence="8">The sequence shown here is derived from an EMBL/GenBank/DDBJ whole genome shotgun (WGS) entry which is preliminary data.</text>
</comment>
<dbReference type="Gene3D" id="1.10.287.130">
    <property type="match status" value="1"/>
</dbReference>
<dbReference type="PANTHER" id="PTHR43065">
    <property type="entry name" value="SENSOR HISTIDINE KINASE"/>
    <property type="match status" value="1"/>
</dbReference>
<feature type="transmembrane region" description="Helical" evidence="5">
    <location>
        <begin position="9"/>
        <end position="32"/>
    </location>
</feature>
<dbReference type="SUPFAM" id="SSF55785">
    <property type="entry name" value="PYP-like sensor domain (PAS domain)"/>
    <property type="match status" value="2"/>
</dbReference>
<dbReference type="CDD" id="cd00130">
    <property type="entry name" value="PAS"/>
    <property type="match status" value="2"/>
</dbReference>
<sequence length="830" mass="96910">MKLKFSTKLFFSFLFFSTIVFFSFLYFGYGLFENKIQENSVNKFLSEVKSLDEKLLKTKENLEDIVNSVTLLNSLKRFDKKSLKNSIEAILLSNKNILEISVINSKLNYEVNVKKEKYKDSLTQNFVKLSKLKENELLFSNIELLKDKNEITLPIVHFLEVFKKINDEEIIIVKTNINGIIDSFKNISYLIEDDKIVYDRNSLYTWSKYYNPNLKIEALFPSINKNSKEFFVSEKYIFKYSKLNNSRDLLLVGEFETLYLKYFLIDNLEELISIAFLMFLISLFLSTALTLPISSMNKKLISEKDVLSSSIKEQSLELSESLHIIDQHVMYLKMDKKYMIEDASSYFCKVYGYEKEELIGHHYSILYSQERYNQIENEILDIVKKKGFWKGEILAKRKNGEEYWVESYIQANYSDKKVISYTIIRKDISDNKKVEKLYEDLFYQIEQLNAIFQSVYSGIALIDLSGEIKKSNSAFCDIFNYKDEEIISVNIFKLVDESSKKLLERIIEELKDFGSVTNMELIFLTKNEEEIYLNLSLKMLPDRSNIVLVVNSLEDKRKLQELNQNLEKRVKEEVRKNIDKDKAHQEEKLKSAKLTSIGTLAAGITHEINTPLTYLKGNFEMLQMDIDDVKDEKLKEEMIESCTKISDAIDRISIIVESMREMSQQSSEVKEKTNIFATLITSLTMAYNVSKLITRVYLNNQEFKLTNIGKNDFEIFAKVQKQRLEQVWIIIINNALDELKNIEDYEKRELRIDIFRENGEVVVRFCDNAKGIDETILSNIFEPFMSTKEHSGMGVGLNIAKKIIDEQKGIIKAYNSDSGAVFEIRLQEIN</sequence>
<dbReference type="InterPro" id="IPR036890">
    <property type="entry name" value="HATPase_C_sf"/>
</dbReference>
<keyword evidence="4" id="KW-0175">Coiled coil</keyword>